<gene>
    <name evidence="3" type="primary">LOC107117215</name>
</gene>
<dbReference type="PANTHER" id="PTHR31508:SF2">
    <property type="entry name" value="PROTEIN PITCHFORK"/>
    <property type="match status" value="1"/>
</dbReference>
<evidence type="ECO:0000256" key="1">
    <source>
        <dbReference type="SAM" id="MobiDB-lite"/>
    </source>
</evidence>
<dbReference type="RefSeq" id="XP_015274780.1">
    <property type="nucleotide sequence ID" value="XM_015419294.1"/>
</dbReference>
<dbReference type="InterPro" id="IPR010736">
    <property type="entry name" value="SHIPPO-rpt"/>
</dbReference>
<dbReference type="PANTHER" id="PTHR31508">
    <property type="entry name" value="PROTEIN PITCHFORK"/>
    <property type="match status" value="1"/>
</dbReference>
<proteinExistence type="predicted"/>
<organism evidence="2 3">
    <name type="scientific">Gekko japonicus</name>
    <name type="common">Schlegel's Japanese gecko</name>
    <dbReference type="NCBI Taxonomy" id="146911"/>
    <lineage>
        <taxon>Eukaryota</taxon>
        <taxon>Metazoa</taxon>
        <taxon>Chordata</taxon>
        <taxon>Craniata</taxon>
        <taxon>Vertebrata</taxon>
        <taxon>Euteleostomi</taxon>
        <taxon>Lepidosauria</taxon>
        <taxon>Squamata</taxon>
        <taxon>Bifurcata</taxon>
        <taxon>Gekkota</taxon>
        <taxon>Gekkonidae</taxon>
        <taxon>Gekkoninae</taxon>
        <taxon>Gekko</taxon>
    </lineage>
</organism>
<dbReference type="GeneID" id="107117215"/>
<keyword evidence="2" id="KW-1185">Reference proteome</keyword>
<dbReference type="Pfam" id="PF07004">
    <property type="entry name" value="SHIPPO-rpt"/>
    <property type="match status" value="3"/>
</dbReference>
<accession>A0ABM1KM43</accession>
<feature type="region of interest" description="Disordered" evidence="1">
    <location>
        <begin position="23"/>
        <end position="64"/>
    </location>
</feature>
<evidence type="ECO:0000313" key="2">
    <source>
        <dbReference type="Proteomes" id="UP000694871"/>
    </source>
</evidence>
<feature type="compositionally biased region" description="Low complexity" evidence="1">
    <location>
        <begin position="55"/>
        <end position="64"/>
    </location>
</feature>
<protein>
    <submittedName>
        <fullName evidence="3">Protein pitchfork-like</fullName>
    </submittedName>
</protein>
<dbReference type="Proteomes" id="UP000694871">
    <property type="component" value="Unplaced"/>
</dbReference>
<name>A0ABM1KM43_GEKJA</name>
<reference evidence="3" key="1">
    <citation type="submission" date="2025-08" db="UniProtKB">
        <authorList>
            <consortium name="RefSeq"/>
        </authorList>
    </citation>
    <scope>IDENTIFICATION</scope>
</reference>
<evidence type="ECO:0000313" key="3">
    <source>
        <dbReference type="RefSeq" id="XP_015274780.1"/>
    </source>
</evidence>
<dbReference type="InterPro" id="IPR033602">
    <property type="entry name" value="CIMAP3"/>
</dbReference>
<sequence>MYCSRAGAEGLEGLLSGLQAPRSPATAGSRFYALPLSPSPLGKRRRRPALPSSGRTALATRPPTPVAVATAAANCESGGMLPGRRRLTWGDLKPAQTRDAFGSCQERRIFPFFHAPDRLGNEYAPMTGDPSLGPGAYDHAERSGLVYRLAHRPESNKGYILGARTTPRFAASSKYVTPGPTAYQAVLAKEERARPKGAAFSSKSPRFSQKVPEAELLPGPGTYDPYKMPHRHVTWPGKFGAPDWSLVPAPAKRTLKTELVVDRAFRKQRNLLAYLSLYYRT</sequence>